<protein>
    <submittedName>
        <fullName evidence="2">Glycosyltransferase</fullName>
        <ecNumber evidence="2">2.4.-.-</ecNumber>
    </submittedName>
</protein>
<feature type="domain" description="Glycosyltransferase 2-like" evidence="1">
    <location>
        <begin position="37"/>
        <end position="148"/>
    </location>
</feature>
<dbReference type="Gene3D" id="3.90.550.10">
    <property type="entry name" value="Spore Coat Polysaccharide Biosynthesis Protein SpsA, Chain A"/>
    <property type="match status" value="1"/>
</dbReference>
<dbReference type="EMBL" id="CP165625">
    <property type="protein sequence ID" value="XDU95138.1"/>
    <property type="molecule type" value="Genomic_DNA"/>
</dbReference>
<organism evidence="2">
    <name type="scientific">Flavobacterium sp. WC2409</name>
    <dbReference type="NCBI Taxonomy" id="3234139"/>
    <lineage>
        <taxon>Bacteria</taxon>
        <taxon>Pseudomonadati</taxon>
        <taxon>Bacteroidota</taxon>
        <taxon>Flavobacteriia</taxon>
        <taxon>Flavobacteriales</taxon>
        <taxon>Flavobacteriaceae</taxon>
        <taxon>Flavobacterium</taxon>
    </lineage>
</organism>
<keyword evidence="2" id="KW-0328">Glycosyltransferase</keyword>
<dbReference type="Pfam" id="PF00535">
    <property type="entry name" value="Glycos_transf_2"/>
    <property type="match status" value="1"/>
</dbReference>
<sequence length="280" mass="32573">MNSASENIKINVIFRSCDAVNAVNNSARPFNLDKGTLIKICFKSLLNALEGIDYKMIVIGDALSKETRDFFLKYDIELIEGVFGNDKSILESIKIAEKINSEEWIYFCEDDYLHTKDSFKKILNLIKVKDLIVPGRIKLNQLLRKRTISLFSFKRYLSKPNLVIHPCDYPDRYTIKYATKNFIFHTKDSHWRQISNTTFTFLIEAKELIKHRKTFIKSSKRANDGYLSTTLFGRSFFFNKLLCVSPIPSLSTHMHQETMSPIIDWEKLATELLCEIKTEE</sequence>
<evidence type="ECO:0000313" key="2">
    <source>
        <dbReference type="EMBL" id="XDU95138.1"/>
    </source>
</evidence>
<gene>
    <name evidence="2" type="ORF">AB3G34_14755</name>
</gene>
<keyword evidence="2" id="KW-0808">Transferase</keyword>
<dbReference type="InterPro" id="IPR001173">
    <property type="entry name" value="Glyco_trans_2-like"/>
</dbReference>
<dbReference type="SUPFAM" id="SSF53448">
    <property type="entry name" value="Nucleotide-diphospho-sugar transferases"/>
    <property type="match status" value="1"/>
</dbReference>
<evidence type="ECO:0000259" key="1">
    <source>
        <dbReference type="Pfam" id="PF00535"/>
    </source>
</evidence>
<dbReference type="InterPro" id="IPR029044">
    <property type="entry name" value="Nucleotide-diphossugar_trans"/>
</dbReference>
<dbReference type="EC" id="2.4.-.-" evidence="2"/>
<name>A0AB39W243_9FLAO</name>
<dbReference type="AlphaFoldDB" id="A0AB39W243"/>
<dbReference type="RefSeq" id="WP_369752893.1">
    <property type="nucleotide sequence ID" value="NZ_CP165625.1"/>
</dbReference>
<reference evidence="2" key="1">
    <citation type="submission" date="2024-07" db="EMBL/GenBank/DDBJ databases">
        <authorList>
            <person name="Biller S.J."/>
        </authorList>
    </citation>
    <scope>NUCLEOTIDE SEQUENCE</scope>
    <source>
        <strain evidence="2">WC2409</strain>
    </source>
</reference>
<dbReference type="GO" id="GO:0016757">
    <property type="term" value="F:glycosyltransferase activity"/>
    <property type="evidence" value="ECO:0007669"/>
    <property type="project" value="UniProtKB-KW"/>
</dbReference>
<proteinExistence type="predicted"/>
<accession>A0AB39W243</accession>